<dbReference type="AlphaFoldDB" id="A0A2Z2KJE7"/>
<dbReference type="PANTHER" id="PTHR43818:SF11">
    <property type="entry name" value="BCDNA.GH03377"/>
    <property type="match status" value="1"/>
</dbReference>
<dbReference type="InterPro" id="IPR036291">
    <property type="entry name" value="NAD(P)-bd_dom_sf"/>
</dbReference>
<dbReference type="PANTHER" id="PTHR43818">
    <property type="entry name" value="BCDNA.GH03377"/>
    <property type="match status" value="1"/>
</dbReference>
<dbReference type="GO" id="GO:0000166">
    <property type="term" value="F:nucleotide binding"/>
    <property type="evidence" value="ECO:0007669"/>
    <property type="project" value="InterPro"/>
</dbReference>
<dbReference type="RefSeq" id="WP_087915075.1">
    <property type="nucleotide sequence ID" value="NZ_CP021780.1"/>
</dbReference>
<evidence type="ECO:0000313" key="5">
    <source>
        <dbReference type="Proteomes" id="UP000249890"/>
    </source>
</evidence>
<keyword evidence="1" id="KW-0560">Oxidoreductase</keyword>
<dbReference type="InterPro" id="IPR000683">
    <property type="entry name" value="Gfo/Idh/MocA-like_OxRdtase_N"/>
</dbReference>
<evidence type="ECO:0000256" key="1">
    <source>
        <dbReference type="ARBA" id="ARBA00023002"/>
    </source>
</evidence>
<keyword evidence="5" id="KW-1185">Reference proteome</keyword>
<evidence type="ECO:0000259" key="3">
    <source>
        <dbReference type="Pfam" id="PF22685"/>
    </source>
</evidence>
<dbReference type="SUPFAM" id="SSF51735">
    <property type="entry name" value="NAD(P)-binding Rossmann-fold domains"/>
    <property type="match status" value="1"/>
</dbReference>
<evidence type="ECO:0000259" key="2">
    <source>
        <dbReference type="Pfam" id="PF01408"/>
    </source>
</evidence>
<dbReference type="EMBL" id="CP021780">
    <property type="protein sequence ID" value="ASA21062.1"/>
    <property type="molecule type" value="Genomic_DNA"/>
</dbReference>
<dbReference type="OrthoDB" id="9815825at2"/>
<evidence type="ECO:0000313" key="4">
    <source>
        <dbReference type="EMBL" id="ASA21062.1"/>
    </source>
</evidence>
<gene>
    <name evidence="4" type="ORF">B9T62_09850</name>
</gene>
<feature type="domain" description="Gal80p-like C-terminal" evidence="3">
    <location>
        <begin position="135"/>
        <end position="276"/>
    </location>
</feature>
<accession>A0A2Z2KJE7</accession>
<proteinExistence type="predicted"/>
<dbReference type="InterPro" id="IPR050463">
    <property type="entry name" value="Gfo/Idh/MocA_oxidrdct_glycsds"/>
</dbReference>
<dbReference type="KEGG" id="pdh:B9T62_09850"/>
<protein>
    <recommendedName>
        <fullName evidence="6">Oxidoreductase</fullName>
    </recommendedName>
</protein>
<dbReference type="Proteomes" id="UP000249890">
    <property type="component" value="Chromosome"/>
</dbReference>
<evidence type="ECO:0008006" key="6">
    <source>
        <dbReference type="Google" id="ProtNLM"/>
    </source>
</evidence>
<organism evidence="4 5">
    <name type="scientific">Paenibacillus donghaensis</name>
    <dbReference type="NCBI Taxonomy" id="414771"/>
    <lineage>
        <taxon>Bacteria</taxon>
        <taxon>Bacillati</taxon>
        <taxon>Bacillota</taxon>
        <taxon>Bacilli</taxon>
        <taxon>Bacillales</taxon>
        <taxon>Paenibacillaceae</taxon>
        <taxon>Paenibacillus</taxon>
    </lineage>
</organism>
<dbReference type="Pfam" id="PF22685">
    <property type="entry name" value="Gal80p_C-like"/>
    <property type="match status" value="1"/>
</dbReference>
<name>A0A2Z2KJE7_9BACL</name>
<dbReference type="Gene3D" id="3.30.360.10">
    <property type="entry name" value="Dihydrodipicolinate Reductase, domain 2"/>
    <property type="match status" value="1"/>
</dbReference>
<dbReference type="GO" id="GO:0016491">
    <property type="term" value="F:oxidoreductase activity"/>
    <property type="evidence" value="ECO:0007669"/>
    <property type="project" value="UniProtKB-KW"/>
</dbReference>
<dbReference type="SUPFAM" id="SSF55347">
    <property type="entry name" value="Glyceraldehyde-3-phosphate dehydrogenase-like, C-terminal domain"/>
    <property type="match status" value="1"/>
</dbReference>
<sequence>MHKTIIGVGVIGASMDGTWGGTAHLPALQSLPGYRIAAVSTTRQASADETAQKFDVPHAFADLHQLVTHPDVDLVTITVKVPEHDRLVRAAVGAGKHVYCEFPLARSTAEARDLLQTAETRGIRHFVGLQARANPAMAYVKDLILQGYVGKVLAVHCDYALPVYPVRSKQITASRQYLLDNANGANQLTITAGHLLDGIQYMLGDFTEVSAMLETQARLVQVVETGEHVQATSPDHVVINGILENGAILNTHIRNTYNGSLSLSIHGTEGDLILQSVENNMFQMDSFIVKGTQQSSAVLPLTIPAHYHLLLPTRMSAGPALQVAGLYEQIYKDLQNDTSVAPSFHTAVKVHQLLDHVRSSSDTGRRVKL</sequence>
<reference evidence="4 5" key="1">
    <citation type="submission" date="2017-06" db="EMBL/GenBank/DDBJ databases">
        <title>Complete genome sequence of Paenibacillus donghaensis KCTC 13049T isolated from East Sea sediment, South Korea.</title>
        <authorList>
            <person name="Jung B.K."/>
            <person name="Hong S.-J."/>
            <person name="Shin J.-H."/>
        </authorList>
    </citation>
    <scope>NUCLEOTIDE SEQUENCE [LARGE SCALE GENOMIC DNA]</scope>
    <source>
        <strain evidence="4 5">KCTC 13049</strain>
    </source>
</reference>
<dbReference type="InterPro" id="IPR055080">
    <property type="entry name" value="Gal80p-like_C"/>
</dbReference>
<dbReference type="Pfam" id="PF01408">
    <property type="entry name" value="GFO_IDH_MocA"/>
    <property type="match status" value="1"/>
</dbReference>
<feature type="domain" description="Gfo/Idh/MocA-like oxidoreductase N-terminal" evidence="2">
    <location>
        <begin position="7"/>
        <end position="128"/>
    </location>
</feature>
<dbReference type="Gene3D" id="3.40.50.720">
    <property type="entry name" value="NAD(P)-binding Rossmann-like Domain"/>
    <property type="match status" value="1"/>
</dbReference>